<evidence type="ECO:0000313" key="1">
    <source>
        <dbReference type="EMBL" id="POG73180.1"/>
    </source>
</evidence>
<gene>
    <name evidence="1" type="ORF">GLOIN_2v1874584</name>
</gene>
<sequence length="220" mass="25998">MDFNYSYSTFFENKIEENKITRDTFENQGDTQREELQHRTSGTTYVSSEIQRNIQSDDLEEEIQQCKISLDSIIQKGPIDTVIRSIVNFYAEKLRNNKVTYNIVEKCLTEYRKNANTYKPKEPELFIEISKSIGHKKYCKTYYKNNDDGKKCDWDKKANDNFKLIIGKYESYTNKLKSNRGNIKTGFWEYVCFILSKHGHNNYTPTQCAVKYKNCKAKKK</sequence>
<dbReference type="EMBL" id="AUPC02000086">
    <property type="protein sequence ID" value="POG73180.1"/>
    <property type="molecule type" value="Genomic_DNA"/>
</dbReference>
<dbReference type="Proteomes" id="UP000018888">
    <property type="component" value="Unassembled WGS sequence"/>
</dbReference>
<evidence type="ECO:0000313" key="2">
    <source>
        <dbReference type="Proteomes" id="UP000018888"/>
    </source>
</evidence>
<organism evidence="1 2">
    <name type="scientific">Rhizophagus irregularis (strain DAOM 181602 / DAOM 197198 / MUCL 43194)</name>
    <name type="common">Arbuscular mycorrhizal fungus</name>
    <name type="synonym">Glomus intraradices</name>
    <dbReference type="NCBI Taxonomy" id="747089"/>
    <lineage>
        <taxon>Eukaryota</taxon>
        <taxon>Fungi</taxon>
        <taxon>Fungi incertae sedis</taxon>
        <taxon>Mucoromycota</taxon>
        <taxon>Glomeromycotina</taxon>
        <taxon>Glomeromycetes</taxon>
        <taxon>Glomerales</taxon>
        <taxon>Glomeraceae</taxon>
        <taxon>Rhizophagus</taxon>
    </lineage>
</organism>
<dbReference type="VEuPathDB" id="FungiDB:RhiirFUN_014749"/>
<comment type="caution">
    <text evidence="1">The sequence shown here is derived from an EMBL/GenBank/DDBJ whole genome shotgun (WGS) entry which is preliminary data.</text>
</comment>
<dbReference type="SMR" id="A0A2P4Q6A2"/>
<name>A0A2P4Q6A2_RHIID</name>
<accession>A0A2P4Q6A2</accession>
<protein>
    <submittedName>
        <fullName evidence="1">Uncharacterized protein</fullName>
    </submittedName>
</protein>
<reference evidence="1 2" key="1">
    <citation type="journal article" date="2013" name="Proc. Natl. Acad. Sci. U.S.A.">
        <title>Genome of an arbuscular mycorrhizal fungus provides insight into the oldest plant symbiosis.</title>
        <authorList>
            <person name="Tisserant E."/>
            <person name="Malbreil M."/>
            <person name="Kuo A."/>
            <person name="Kohler A."/>
            <person name="Symeonidi A."/>
            <person name="Balestrini R."/>
            <person name="Charron P."/>
            <person name="Duensing N."/>
            <person name="Frei Dit Frey N."/>
            <person name="Gianinazzi-Pearson V."/>
            <person name="Gilbert L.B."/>
            <person name="Handa Y."/>
            <person name="Herr J.R."/>
            <person name="Hijri M."/>
            <person name="Koul R."/>
            <person name="Kawaguchi M."/>
            <person name="Krajinski F."/>
            <person name="Lammers P.J."/>
            <person name="Masclaux F.G."/>
            <person name="Murat C."/>
            <person name="Morin E."/>
            <person name="Ndikumana S."/>
            <person name="Pagni M."/>
            <person name="Petitpierre D."/>
            <person name="Requena N."/>
            <person name="Rosikiewicz P."/>
            <person name="Riley R."/>
            <person name="Saito K."/>
            <person name="San Clemente H."/>
            <person name="Shapiro H."/>
            <person name="van Tuinen D."/>
            <person name="Becard G."/>
            <person name="Bonfante P."/>
            <person name="Paszkowski U."/>
            <person name="Shachar-Hill Y.Y."/>
            <person name="Tuskan G.A."/>
            <person name="Young P.W."/>
            <person name="Sanders I.R."/>
            <person name="Henrissat B."/>
            <person name="Rensing S.A."/>
            <person name="Grigoriev I.V."/>
            <person name="Corradi N."/>
            <person name="Roux C."/>
            <person name="Martin F."/>
        </authorList>
    </citation>
    <scope>NUCLEOTIDE SEQUENCE [LARGE SCALE GENOMIC DNA]</scope>
    <source>
        <strain evidence="1 2">DAOM 197198</strain>
    </source>
</reference>
<proteinExistence type="predicted"/>
<reference evidence="1 2" key="2">
    <citation type="journal article" date="2018" name="New Phytol.">
        <title>High intraspecific genome diversity in the model arbuscular mycorrhizal symbiont Rhizophagus irregularis.</title>
        <authorList>
            <person name="Chen E.C.H."/>
            <person name="Morin E."/>
            <person name="Beaudet D."/>
            <person name="Noel J."/>
            <person name="Yildirir G."/>
            <person name="Ndikumana S."/>
            <person name="Charron P."/>
            <person name="St-Onge C."/>
            <person name="Giorgi J."/>
            <person name="Kruger M."/>
            <person name="Marton T."/>
            <person name="Ropars J."/>
            <person name="Grigoriev I.V."/>
            <person name="Hainaut M."/>
            <person name="Henrissat B."/>
            <person name="Roux C."/>
            <person name="Martin F."/>
            <person name="Corradi N."/>
        </authorList>
    </citation>
    <scope>NUCLEOTIDE SEQUENCE [LARGE SCALE GENOMIC DNA]</scope>
    <source>
        <strain evidence="1 2">DAOM 197198</strain>
    </source>
</reference>
<dbReference type="AlphaFoldDB" id="A0A2P4Q6A2"/>
<keyword evidence="2" id="KW-1185">Reference proteome</keyword>